<evidence type="ECO:0000313" key="1">
    <source>
        <dbReference type="EMBL" id="ACY01939.1"/>
    </source>
</evidence>
<dbReference type="EMBL" id="GU057342">
    <property type="protein sequence ID" value="ACY01939.1"/>
    <property type="molecule type" value="Genomic_DNA"/>
</dbReference>
<protein>
    <submittedName>
        <fullName evidence="1">Uncharacterized protein</fullName>
    </submittedName>
</protein>
<proteinExistence type="predicted"/>
<sequence>MKSMKNNSVVEVLLVTLAIISVMVMSSTIGVSARQFGAEISKEVFPISNIIAQLQERSISRSAGHNNEVGKSLSCAGKYESCSDQQCCLGYVCAPASPTVLLAVCQPCGIATEDCYFGRACCPGYTCHRDGFALVGTCYMD</sequence>
<accession>E2DN06</accession>
<dbReference type="AlphaFoldDB" id="E2DN06"/>
<dbReference type="ExpressionAtlas" id="E2DN06">
    <property type="expression patterns" value="baseline and differential"/>
</dbReference>
<name>E2DN06_BETVU</name>
<organism evidence="1">
    <name type="scientific">Beta vulgaris</name>
    <name type="common">Sugar beet</name>
    <dbReference type="NCBI Taxonomy" id="161934"/>
    <lineage>
        <taxon>Eukaryota</taxon>
        <taxon>Viridiplantae</taxon>
        <taxon>Streptophyta</taxon>
        <taxon>Embryophyta</taxon>
        <taxon>Tracheophyta</taxon>
        <taxon>Spermatophyta</taxon>
        <taxon>Magnoliopsida</taxon>
        <taxon>eudicotyledons</taxon>
        <taxon>Gunneridae</taxon>
        <taxon>Pentapetalae</taxon>
        <taxon>Caryophyllales</taxon>
        <taxon>Chenopodiaceae</taxon>
        <taxon>Betoideae</taxon>
        <taxon>Beta</taxon>
    </lineage>
</organism>
<reference evidence="1" key="1">
    <citation type="submission" date="2009-09" db="EMBL/GenBank/DDBJ databases">
        <title>A Sugarbeat Map3k of the Type That Positively Controls R Gene Disease Resistance.</title>
        <authorList>
            <person name="Shao J.Y."/>
            <person name="Kuykendall L.D."/>
            <person name="Naegel R."/>
            <person name="McGrath J.M."/>
        </authorList>
    </citation>
    <scope>NUCLEOTIDE SEQUENCE</scope>
</reference>